<organism evidence="1">
    <name type="scientific">Lepeophtheirus salmonis</name>
    <name type="common">Salmon louse</name>
    <name type="synonym">Caligus salmonis</name>
    <dbReference type="NCBI Taxonomy" id="72036"/>
    <lineage>
        <taxon>Eukaryota</taxon>
        <taxon>Metazoa</taxon>
        <taxon>Ecdysozoa</taxon>
        <taxon>Arthropoda</taxon>
        <taxon>Crustacea</taxon>
        <taxon>Multicrustacea</taxon>
        <taxon>Hexanauplia</taxon>
        <taxon>Copepoda</taxon>
        <taxon>Siphonostomatoida</taxon>
        <taxon>Caligidae</taxon>
        <taxon>Lepeophtheirus</taxon>
    </lineage>
</organism>
<sequence>MEVKKKACGSYGEVVSECRKDGITLVVL</sequence>
<dbReference type="AlphaFoldDB" id="A0A0K2ULV7"/>
<dbReference type="EMBL" id="HACA01021476">
    <property type="protein sequence ID" value="CDW38837.1"/>
    <property type="molecule type" value="Transcribed_RNA"/>
</dbReference>
<evidence type="ECO:0000313" key="1">
    <source>
        <dbReference type="EMBL" id="CDW38837.1"/>
    </source>
</evidence>
<name>A0A0K2ULV7_LEPSM</name>
<proteinExistence type="predicted"/>
<protein>
    <submittedName>
        <fullName evidence="1">Uncharacterized protein</fullName>
    </submittedName>
</protein>
<accession>A0A0K2ULV7</accession>
<reference evidence="1" key="1">
    <citation type="submission" date="2014-05" db="EMBL/GenBank/DDBJ databases">
        <authorList>
            <person name="Chronopoulou M."/>
        </authorList>
    </citation>
    <scope>NUCLEOTIDE SEQUENCE</scope>
    <source>
        <tissue evidence="1">Whole organism</tissue>
    </source>
</reference>